<keyword evidence="1 9" id="KW-0820">tRNA-binding</keyword>
<feature type="domain" description="tRNA-specific 2-thiouridylase MnmA-like C-terminal" evidence="10">
    <location>
        <begin position="284"/>
        <end position="364"/>
    </location>
</feature>
<comment type="caution">
    <text evidence="9">Lacks conserved residue(s) required for the propagation of feature annotation.</text>
</comment>
<name>A0A7W9W6A0_ARMRO</name>
<evidence type="ECO:0000256" key="7">
    <source>
        <dbReference type="ARBA" id="ARBA00023157"/>
    </source>
</evidence>
<feature type="domain" description="tRNA-specific 2-thiouridylase MnmA-like central" evidence="11">
    <location>
        <begin position="212"/>
        <end position="276"/>
    </location>
</feature>
<evidence type="ECO:0000313" key="13">
    <source>
        <dbReference type="Proteomes" id="UP000520814"/>
    </source>
</evidence>
<feature type="binding site" evidence="9">
    <location>
        <position position="128"/>
    </location>
    <ligand>
        <name>ATP</name>
        <dbReference type="ChEBI" id="CHEBI:30616"/>
    </ligand>
</feature>
<evidence type="ECO:0000256" key="9">
    <source>
        <dbReference type="HAMAP-Rule" id="MF_00144"/>
    </source>
</evidence>
<dbReference type="Pfam" id="PF20259">
    <property type="entry name" value="tRNA_Me_trans_M"/>
    <property type="match status" value="1"/>
</dbReference>
<dbReference type="NCBIfam" id="TIGR00420">
    <property type="entry name" value="trmU"/>
    <property type="match status" value="1"/>
</dbReference>
<dbReference type="Pfam" id="PF03054">
    <property type="entry name" value="tRNA_Me_trans"/>
    <property type="match status" value="1"/>
</dbReference>
<accession>A0A7W9W6A0</accession>
<dbReference type="InterPro" id="IPR046884">
    <property type="entry name" value="MnmA-like_central"/>
</dbReference>
<evidence type="ECO:0000256" key="8">
    <source>
        <dbReference type="ARBA" id="ARBA00051542"/>
    </source>
</evidence>
<gene>
    <name evidence="9" type="primary">mnmA</name>
    <name evidence="12" type="ORF">HNQ39_002179</name>
</gene>
<dbReference type="InterPro" id="IPR046885">
    <property type="entry name" value="MnmA-like_C"/>
</dbReference>
<keyword evidence="5 9" id="KW-0067">ATP-binding</keyword>
<dbReference type="Gene3D" id="3.40.50.620">
    <property type="entry name" value="HUPs"/>
    <property type="match status" value="1"/>
</dbReference>
<evidence type="ECO:0000259" key="10">
    <source>
        <dbReference type="Pfam" id="PF20258"/>
    </source>
</evidence>
<protein>
    <recommendedName>
        <fullName evidence="9">tRNA-specific 2-thiouridylase MnmA</fullName>
        <ecNumber evidence="9">2.8.1.13</ecNumber>
    </recommendedName>
</protein>
<evidence type="ECO:0000256" key="3">
    <source>
        <dbReference type="ARBA" id="ARBA00022694"/>
    </source>
</evidence>
<dbReference type="EC" id="2.8.1.13" evidence="9"/>
<dbReference type="GO" id="GO:0005737">
    <property type="term" value="C:cytoplasm"/>
    <property type="evidence" value="ECO:0007669"/>
    <property type="project" value="UniProtKB-SubCell"/>
</dbReference>
<comment type="subcellular location">
    <subcellularLocation>
        <location evidence="9">Cytoplasm</location>
    </subcellularLocation>
</comment>
<dbReference type="HAMAP" id="MF_00144">
    <property type="entry name" value="tRNA_thiouridyl_MnmA"/>
    <property type="match status" value="1"/>
</dbReference>
<dbReference type="CDD" id="cd01998">
    <property type="entry name" value="MnmA_TRMU-like"/>
    <property type="match status" value="1"/>
</dbReference>
<keyword evidence="4 9" id="KW-0547">Nucleotide-binding</keyword>
<dbReference type="FunFam" id="3.40.50.620:FF:000115">
    <property type="entry name" value="tRNA-specific 2-thiouridylase MnmA"/>
    <property type="match status" value="1"/>
</dbReference>
<comment type="similarity">
    <text evidence="9">Belongs to the MnmA/TRMU family.</text>
</comment>
<comment type="catalytic activity">
    <reaction evidence="8 9">
        <text>S-sulfanyl-L-cysteinyl-[protein] + uridine(34) in tRNA + AH2 + ATP = 2-thiouridine(34) in tRNA + L-cysteinyl-[protein] + A + AMP + diphosphate + H(+)</text>
        <dbReference type="Rhea" id="RHEA:47032"/>
        <dbReference type="Rhea" id="RHEA-COMP:10131"/>
        <dbReference type="Rhea" id="RHEA-COMP:11726"/>
        <dbReference type="Rhea" id="RHEA-COMP:11727"/>
        <dbReference type="Rhea" id="RHEA-COMP:11728"/>
        <dbReference type="ChEBI" id="CHEBI:13193"/>
        <dbReference type="ChEBI" id="CHEBI:15378"/>
        <dbReference type="ChEBI" id="CHEBI:17499"/>
        <dbReference type="ChEBI" id="CHEBI:29950"/>
        <dbReference type="ChEBI" id="CHEBI:30616"/>
        <dbReference type="ChEBI" id="CHEBI:33019"/>
        <dbReference type="ChEBI" id="CHEBI:61963"/>
        <dbReference type="ChEBI" id="CHEBI:65315"/>
        <dbReference type="ChEBI" id="CHEBI:87170"/>
        <dbReference type="ChEBI" id="CHEBI:456215"/>
        <dbReference type="EC" id="2.8.1.13"/>
    </reaction>
</comment>
<comment type="function">
    <text evidence="9">Catalyzes the 2-thiolation of uridine at the wobble position (U34) of tRNA, leading to the formation of s(2)U34.</text>
</comment>
<dbReference type="PANTHER" id="PTHR11933">
    <property type="entry name" value="TRNA 5-METHYLAMINOMETHYL-2-THIOURIDYLATE -METHYLTRANSFERASE"/>
    <property type="match status" value="1"/>
</dbReference>
<comment type="caution">
    <text evidence="12">The sequence shown here is derived from an EMBL/GenBank/DDBJ whole genome shotgun (WGS) entry which is preliminary data.</text>
</comment>
<dbReference type="GO" id="GO:0000049">
    <property type="term" value="F:tRNA binding"/>
    <property type="evidence" value="ECO:0007669"/>
    <property type="project" value="UniProtKB-KW"/>
</dbReference>
<dbReference type="AlphaFoldDB" id="A0A7W9W6A0"/>
<dbReference type="NCBIfam" id="NF001138">
    <property type="entry name" value="PRK00143.1"/>
    <property type="match status" value="1"/>
</dbReference>
<feature type="region of interest" description="Interaction with tRNA" evidence="9">
    <location>
        <begin position="311"/>
        <end position="312"/>
    </location>
</feature>
<dbReference type="EMBL" id="JACHGW010000002">
    <property type="protein sequence ID" value="MBB6050388.1"/>
    <property type="molecule type" value="Genomic_DNA"/>
</dbReference>
<feature type="site" description="Interaction with tRNA" evidence="9">
    <location>
        <position position="129"/>
    </location>
</feature>
<keyword evidence="3 9" id="KW-0819">tRNA processing</keyword>
<keyword evidence="9" id="KW-0963">Cytoplasm</keyword>
<dbReference type="InterPro" id="IPR023382">
    <property type="entry name" value="MnmA-like_central_sf"/>
</dbReference>
<dbReference type="InterPro" id="IPR004506">
    <property type="entry name" value="MnmA-like"/>
</dbReference>
<dbReference type="Gene3D" id="2.40.30.10">
    <property type="entry name" value="Translation factors"/>
    <property type="match status" value="1"/>
</dbReference>
<reference evidence="12 13" key="1">
    <citation type="submission" date="2020-08" db="EMBL/GenBank/DDBJ databases">
        <title>Genomic Encyclopedia of Type Strains, Phase IV (KMG-IV): sequencing the most valuable type-strain genomes for metagenomic binning, comparative biology and taxonomic classification.</title>
        <authorList>
            <person name="Goeker M."/>
        </authorList>
    </citation>
    <scope>NUCLEOTIDE SEQUENCE [LARGE SCALE GENOMIC DNA]</scope>
    <source>
        <strain evidence="12 13">DSM 23562</strain>
    </source>
</reference>
<evidence type="ECO:0000256" key="4">
    <source>
        <dbReference type="ARBA" id="ARBA00022741"/>
    </source>
</evidence>
<evidence type="ECO:0000256" key="1">
    <source>
        <dbReference type="ARBA" id="ARBA00022555"/>
    </source>
</evidence>
<proteinExistence type="inferred from homology"/>
<dbReference type="Pfam" id="PF20258">
    <property type="entry name" value="tRNA_Me_trans_C"/>
    <property type="match status" value="1"/>
</dbReference>
<dbReference type="RefSeq" id="WP_221289944.1">
    <property type="nucleotide sequence ID" value="NZ_JACHGW010000002.1"/>
</dbReference>
<feature type="region of interest" description="Interaction with tRNA" evidence="9">
    <location>
        <begin position="152"/>
        <end position="154"/>
    </location>
</feature>
<dbReference type="Proteomes" id="UP000520814">
    <property type="component" value="Unassembled WGS sequence"/>
</dbReference>
<feature type="site" description="Interaction with tRNA" evidence="9">
    <location>
        <position position="344"/>
    </location>
</feature>
<dbReference type="SUPFAM" id="SSF52402">
    <property type="entry name" value="Adenine nucleotide alpha hydrolases-like"/>
    <property type="match status" value="1"/>
</dbReference>
<evidence type="ECO:0000256" key="5">
    <source>
        <dbReference type="ARBA" id="ARBA00022840"/>
    </source>
</evidence>
<feature type="binding site" evidence="9">
    <location>
        <position position="36"/>
    </location>
    <ligand>
        <name>ATP</name>
        <dbReference type="ChEBI" id="CHEBI:30616"/>
    </ligand>
</feature>
<feature type="binding site" evidence="9">
    <location>
        <begin position="10"/>
        <end position="17"/>
    </location>
    <ligand>
        <name>ATP</name>
        <dbReference type="ChEBI" id="CHEBI:30616"/>
    </ligand>
</feature>
<sequence length="366" mass="39726">MSAREKVVVAMSGGVDSSVAAALLVEQGYDVIGITLQIWQESTTETKGAGCCSLGAVEDARRVATRIGIPHYVLNYKQPFADAVIKPFIEDYRRGRTPNPCVNCNRYIKFDALLEKTLELGASKLATGHYAKVFHDTQSGRWGLARASDSTKDQTYALYATKQHQLAHMTMPLGELSSKAETRALARQYGLLVANKPDSQEICFVQGGKYTEFLAKEAPELLQTGTFVDAEGNKLGSHEGSAFFTVGQRKRINVGSPLPLYVLRVEAETNTVVVGKDEELLAEGCEVEDLNWVALAPPPVGEPIPCEVKIRYNMHSRPATLTRHADETVSVAFDEPLRAVAPGQAAVFYGVGPQADQLLGGGTIVR</sequence>
<organism evidence="12 13">
    <name type="scientific">Armatimonas rosea</name>
    <dbReference type="NCBI Taxonomy" id="685828"/>
    <lineage>
        <taxon>Bacteria</taxon>
        <taxon>Bacillati</taxon>
        <taxon>Armatimonadota</taxon>
        <taxon>Armatimonadia</taxon>
        <taxon>Armatimonadales</taxon>
        <taxon>Armatimonadaceae</taxon>
        <taxon>Armatimonas</taxon>
    </lineage>
</organism>
<evidence type="ECO:0000259" key="11">
    <source>
        <dbReference type="Pfam" id="PF20259"/>
    </source>
</evidence>
<dbReference type="GO" id="GO:0005524">
    <property type="term" value="F:ATP binding"/>
    <property type="evidence" value="ECO:0007669"/>
    <property type="project" value="UniProtKB-KW"/>
</dbReference>
<dbReference type="InterPro" id="IPR014729">
    <property type="entry name" value="Rossmann-like_a/b/a_fold"/>
</dbReference>
<dbReference type="GO" id="GO:0002143">
    <property type="term" value="P:tRNA wobble position uridine thiolation"/>
    <property type="evidence" value="ECO:0007669"/>
    <property type="project" value="TreeGrafter"/>
</dbReference>
<keyword evidence="6 9" id="KW-0694">RNA-binding</keyword>
<dbReference type="PANTHER" id="PTHR11933:SF5">
    <property type="entry name" value="MITOCHONDRIAL TRNA-SPECIFIC 2-THIOURIDYLASE 1"/>
    <property type="match status" value="1"/>
</dbReference>
<feature type="active site" description="Nucleophile" evidence="9">
    <location>
        <position position="104"/>
    </location>
</feature>
<dbReference type="Gene3D" id="2.30.30.280">
    <property type="entry name" value="Adenine nucleotide alpha hydrolases-like domains"/>
    <property type="match status" value="1"/>
</dbReference>
<keyword evidence="2 9" id="KW-0808">Transferase</keyword>
<dbReference type="GO" id="GO:0103016">
    <property type="term" value="F:tRNA-uridine 2-sulfurtransferase activity"/>
    <property type="evidence" value="ECO:0007669"/>
    <property type="project" value="UniProtKB-EC"/>
</dbReference>
<feature type="active site" description="Cysteine persulfide intermediate" evidence="9">
    <location>
        <position position="203"/>
    </location>
</feature>
<keyword evidence="7" id="KW-1015">Disulfide bond</keyword>
<keyword evidence="13" id="KW-1185">Reference proteome</keyword>
<evidence type="ECO:0000256" key="2">
    <source>
        <dbReference type="ARBA" id="ARBA00022679"/>
    </source>
</evidence>
<evidence type="ECO:0000256" key="6">
    <source>
        <dbReference type="ARBA" id="ARBA00022884"/>
    </source>
</evidence>
<evidence type="ECO:0000313" key="12">
    <source>
        <dbReference type="EMBL" id="MBB6050388.1"/>
    </source>
</evidence>